<protein>
    <recommendedName>
        <fullName evidence="3">Sulfotransferase family protein</fullName>
    </recommendedName>
</protein>
<dbReference type="SUPFAM" id="SSF52540">
    <property type="entry name" value="P-loop containing nucleoside triphosphate hydrolases"/>
    <property type="match status" value="1"/>
</dbReference>
<dbReference type="PANTHER" id="PTHR48312:SF1">
    <property type="entry name" value="SULFOTRANSFERASE"/>
    <property type="match status" value="1"/>
</dbReference>
<sequence>MDQSQNSGECEPTRVMLWSIPRSLSTVVTKCISFIDGMEVWFEPYFICQENLRVRNPDYLPDNPKMASYRQTLADFYSKLDSSTGTLGPRDNLYDEEKFTYLWVKSQLEKSRSKYILVKEMCHAIDGIPLTEYLPDVPFQETFLIRHPKKVFASFKRGGNIELGRNASDIDDTDIIHDLPVYHPDRFYKELYEKWQTVKNTTGRLPVVIEADDLLANPELILRKYFESVGFPWDKTLLSWDPSPEVSTRWHSSYMYMKTASQSVWLKNAVSSSCFLPQDKTKKDTQSEEKLSRDIEICVNASMPYYNEIRQHCI</sequence>
<evidence type="ECO:0000313" key="2">
    <source>
        <dbReference type="Proteomes" id="UP000230750"/>
    </source>
</evidence>
<dbReference type="Proteomes" id="UP000230750">
    <property type="component" value="Unassembled WGS sequence"/>
</dbReference>
<accession>A0A2G8LIL7</accession>
<comment type="caution">
    <text evidence="1">The sequence shown here is derived from an EMBL/GenBank/DDBJ whole genome shotgun (WGS) entry which is preliminary data.</text>
</comment>
<gene>
    <name evidence="1" type="ORF">BSL78_03002</name>
</gene>
<name>A0A2G8LIL7_STIJA</name>
<dbReference type="PANTHER" id="PTHR48312">
    <property type="match status" value="1"/>
</dbReference>
<evidence type="ECO:0000313" key="1">
    <source>
        <dbReference type="EMBL" id="PIK60097.1"/>
    </source>
</evidence>
<organism evidence="1 2">
    <name type="scientific">Stichopus japonicus</name>
    <name type="common">Sea cucumber</name>
    <dbReference type="NCBI Taxonomy" id="307972"/>
    <lineage>
        <taxon>Eukaryota</taxon>
        <taxon>Metazoa</taxon>
        <taxon>Echinodermata</taxon>
        <taxon>Eleutherozoa</taxon>
        <taxon>Echinozoa</taxon>
        <taxon>Holothuroidea</taxon>
        <taxon>Aspidochirotacea</taxon>
        <taxon>Aspidochirotida</taxon>
        <taxon>Stichopodidae</taxon>
        <taxon>Apostichopus</taxon>
    </lineage>
</organism>
<dbReference type="EMBL" id="MRZV01000066">
    <property type="protein sequence ID" value="PIK60097.1"/>
    <property type="molecule type" value="Genomic_DNA"/>
</dbReference>
<reference evidence="1 2" key="1">
    <citation type="journal article" date="2017" name="PLoS Biol.">
        <title>The sea cucumber genome provides insights into morphological evolution and visceral regeneration.</title>
        <authorList>
            <person name="Zhang X."/>
            <person name="Sun L."/>
            <person name="Yuan J."/>
            <person name="Sun Y."/>
            <person name="Gao Y."/>
            <person name="Zhang L."/>
            <person name="Li S."/>
            <person name="Dai H."/>
            <person name="Hamel J.F."/>
            <person name="Liu C."/>
            <person name="Yu Y."/>
            <person name="Liu S."/>
            <person name="Lin W."/>
            <person name="Guo K."/>
            <person name="Jin S."/>
            <person name="Xu P."/>
            <person name="Storey K.B."/>
            <person name="Huan P."/>
            <person name="Zhang T."/>
            <person name="Zhou Y."/>
            <person name="Zhang J."/>
            <person name="Lin C."/>
            <person name="Li X."/>
            <person name="Xing L."/>
            <person name="Huo D."/>
            <person name="Sun M."/>
            <person name="Wang L."/>
            <person name="Mercier A."/>
            <person name="Li F."/>
            <person name="Yang H."/>
            <person name="Xiang J."/>
        </authorList>
    </citation>
    <scope>NUCLEOTIDE SEQUENCE [LARGE SCALE GENOMIC DNA]</scope>
    <source>
        <strain evidence="1">Shaxun</strain>
        <tissue evidence="1">Muscle</tissue>
    </source>
</reference>
<dbReference type="Gene3D" id="3.40.50.300">
    <property type="entry name" value="P-loop containing nucleotide triphosphate hydrolases"/>
    <property type="match status" value="1"/>
</dbReference>
<dbReference type="OrthoDB" id="10032491at2759"/>
<dbReference type="InterPro" id="IPR027417">
    <property type="entry name" value="P-loop_NTPase"/>
</dbReference>
<keyword evidence="2" id="KW-1185">Reference proteome</keyword>
<proteinExistence type="predicted"/>
<evidence type="ECO:0008006" key="3">
    <source>
        <dbReference type="Google" id="ProtNLM"/>
    </source>
</evidence>
<dbReference type="AlphaFoldDB" id="A0A2G8LIL7"/>